<dbReference type="PROSITE" id="PS51257">
    <property type="entry name" value="PROKAR_LIPOPROTEIN"/>
    <property type="match status" value="1"/>
</dbReference>
<evidence type="ECO:0000313" key="2">
    <source>
        <dbReference type="EMBL" id="GAF84590.1"/>
    </source>
</evidence>
<dbReference type="PROSITE" id="PS50088">
    <property type="entry name" value="ANK_REPEAT"/>
    <property type="match status" value="4"/>
</dbReference>
<dbReference type="SUPFAM" id="SSF48403">
    <property type="entry name" value="Ankyrin repeat"/>
    <property type="match status" value="1"/>
</dbReference>
<dbReference type="Pfam" id="PF00023">
    <property type="entry name" value="Ank"/>
    <property type="match status" value="2"/>
</dbReference>
<gene>
    <name evidence="2" type="ORF">S01H1_12180</name>
</gene>
<dbReference type="InterPro" id="IPR002110">
    <property type="entry name" value="Ankyrin_rpt"/>
</dbReference>
<dbReference type="Gene3D" id="1.25.40.20">
    <property type="entry name" value="Ankyrin repeat-containing domain"/>
    <property type="match status" value="3"/>
</dbReference>
<dbReference type="InterPro" id="IPR039323">
    <property type="entry name" value="ANKRD_45/46/60"/>
</dbReference>
<dbReference type="Pfam" id="PF12796">
    <property type="entry name" value="Ank_2"/>
    <property type="match status" value="1"/>
</dbReference>
<organism evidence="2">
    <name type="scientific">marine sediment metagenome</name>
    <dbReference type="NCBI Taxonomy" id="412755"/>
    <lineage>
        <taxon>unclassified sequences</taxon>
        <taxon>metagenomes</taxon>
        <taxon>ecological metagenomes</taxon>
    </lineage>
</organism>
<feature type="region of interest" description="Disordered" evidence="1">
    <location>
        <begin position="35"/>
        <end position="58"/>
    </location>
</feature>
<name>X0U7W9_9ZZZZ</name>
<dbReference type="InterPro" id="IPR036770">
    <property type="entry name" value="Ankyrin_rpt-contain_sf"/>
</dbReference>
<evidence type="ECO:0000256" key="1">
    <source>
        <dbReference type="SAM" id="MobiDB-lite"/>
    </source>
</evidence>
<dbReference type="AlphaFoldDB" id="X0U7W9"/>
<dbReference type="PROSITE" id="PS50297">
    <property type="entry name" value="ANK_REP_REGION"/>
    <property type="match status" value="4"/>
</dbReference>
<feature type="compositionally biased region" description="Low complexity" evidence="1">
    <location>
        <begin position="43"/>
        <end position="58"/>
    </location>
</feature>
<accession>X0U7W9</accession>
<dbReference type="PANTHER" id="PTHR22677">
    <property type="entry name" value="ANKYRIN REPEAT DOMAIN-CONTAINING PROTEIN 60"/>
    <property type="match status" value="1"/>
</dbReference>
<dbReference type="PRINTS" id="PR01415">
    <property type="entry name" value="ANKYRIN"/>
</dbReference>
<dbReference type="EMBL" id="BARS01006235">
    <property type="protein sequence ID" value="GAF84590.1"/>
    <property type="molecule type" value="Genomic_DNA"/>
</dbReference>
<reference evidence="2" key="1">
    <citation type="journal article" date="2014" name="Front. Microbiol.">
        <title>High frequency of phylogenetically diverse reductive dehalogenase-homologous genes in deep subseafloor sedimentary metagenomes.</title>
        <authorList>
            <person name="Kawai M."/>
            <person name="Futagami T."/>
            <person name="Toyoda A."/>
            <person name="Takaki Y."/>
            <person name="Nishi S."/>
            <person name="Hori S."/>
            <person name="Arai W."/>
            <person name="Tsubouchi T."/>
            <person name="Morono Y."/>
            <person name="Uchiyama I."/>
            <person name="Ito T."/>
            <person name="Fujiyama A."/>
            <person name="Inagaki F."/>
            <person name="Takami H."/>
        </authorList>
    </citation>
    <scope>NUCLEOTIDE SEQUENCE</scope>
    <source>
        <strain evidence="2">Expedition CK06-06</strain>
    </source>
</reference>
<sequence>MKIHNERLLRCCILSLIAITFSGCGTDPLAQPVAKQDAENQMTAGDSSGATATTAAAVAENAKPAKPVARMSDEAFRMAAEQGRIESVRKAIASGTDVNAADPATTLTALHLAAYSGHSDIAKLLLEHDAVVDVRDAKSLTPLHMAAYNGHSDAVTLFLEHDAKVDCRDDEGKTPLIHACTGPFAQTVEILLDAGAELNATESTESFTPLMMAAGLGQTEVVELLLSRNADKSMLDEDKDMAIDHARNEGHAAIVKLLE</sequence>
<comment type="caution">
    <text evidence="2">The sequence shown here is derived from an EMBL/GenBank/DDBJ whole genome shotgun (WGS) entry which is preliminary data.</text>
</comment>
<dbReference type="PANTHER" id="PTHR22677:SF4">
    <property type="entry name" value="USHER SYNDROME TYPE-1G PROTEIN-LIKE PROTEIN"/>
    <property type="match status" value="1"/>
</dbReference>
<protein>
    <submittedName>
        <fullName evidence="2">Uncharacterized protein</fullName>
    </submittedName>
</protein>
<dbReference type="SMART" id="SM00248">
    <property type="entry name" value="ANK"/>
    <property type="match status" value="5"/>
</dbReference>
<proteinExistence type="predicted"/>